<protein>
    <recommendedName>
        <fullName evidence="2 3">Pre-mRNA-processing protein 45</fullName>
    </recommendedName>
</protein>
<dbReference type="Pfam" id="PF02731">
    <property type="entry name" value="SKIP_SNW"/>
    <property type="match status" value="1"/>
</dbReference>
<dbReference type="InterPro" id="IPR017862">
    <property type="entry name" value="SKI-int_prot_SKIP"/>
</dbReference>
<gene>
    <name evidence="6" type="ORF">METBIDRAFT_35647</name>
</gene>
<accession>A0A1A0HJM0</accession>
<dbReference type="PANTHER" id="PTHR12096">
    <property type="entry name" value="NUCLEAR PROTEIN SKIP-RELATED"/>
    <property type="match status" value="1"/>
</dbReference>
<comment type="subunit">
    <text evidence="3">Associated with the spliceosome.</text>
</comment>
<keyword evidence="7" id="KW-1185">Reference proteome</keyword>
<evidence type="ECO:0000313" key="6">
    <source>
        <dbReference type="EMBL" id="OBA24210.1"/>
    </source>
</evidence>
<dbReference type="RefSeq" id="XP_018714691.1">
    <property type="nucleotide sequence ID" value="XM_018856638.1"/>
</dbReference>
<comment type="caution">
    <text evidence="6">The sequence shown here is derived from an EMBL/GenBank/DDBJ whole genome shotgun (WGS) entry which is preliminary data.</text>
</comment>
<evidence type="ECO:0000256" key="1">
    <source>
        <dbReference type="ARBA" id="ARBA00010197"/>
    </source>
</evidence>
<feature type="domain" description="SKI-interacting protein SKIP SNW" evidence="5">
    <location>
        <begin position="144"/>
        <end position="302"/>
    </location>
</feature>
<reference evidence="6 7" key="1">
    <citation type="submission" date="2016-05" db="EMBL/GenBank/DDBJ databases">
        <title>Comparative genomics of biotechnologically important yeasts.</title>
        <authorList>
            <consortium name="DOE Joint Genome Institute"/>
            <person name="Riley R."/>
            <person name="Haridas S."/>
            <person name="Wolfe K.H."/>
            <person name="Lopes M.R."/>
            <person name="Hittinger C.T."/>
            <person name="Goker M."/>
            <person name="Salamov A."/>
            <person name="Wisecaver J."/>
            <person name="Long T.M."/>
            <person name="Aerts A.L."/>
            <person name="Barry K."/>
            <person name="Choi C."/>
            <person name="Clum A."/>
            <person name="Coughlan A.Y."/>
            <person name="Deshpande S."/>
            <person name="Douglass A.P."/>
            <person name="Hanson S.J."/>
            <person name="Klenk H.-P."/>
            <person name="LaButti K."/>
            <person name="Lapidus A."/>
            <person name="Lindquist E."/>
            <person name="Lipzen A."/>
            <person name="Meier-kolthoff J.P."/>
            <person name="Ohm R.A."/>
            <person name="Otillar R.P."/>
            <person name="Pangilinan J."/>
            <person name="Peng Y."/>
            <person name="Rokas A."/>
            <person name="Rosa C.A."/>
            <person name="Scheuner C."/>
            <person name="Sibirny A.A."/>
            <person name="Slot J.C."/>
            <person name="Stielow J.B."/>
            <person name="Sun H."/>
            <person name="Kurtzman C.P."/>
            <person name="Blackwell M."/>
            <person name="Grigoriev I.V."/>
            <person name="Jeffries T.W."/>
        </authorList>
    </citation>
    <scope>NUCLEOTIDE SEQUENCE [LARGE SCALE GENOMIC DNA]</scope>
    <source>
        <strain evidence="6 7">NRRL YB-4993</strain>
    </source>
</reference>
<dbReference type="GO" id="GO:0000398">
    <property type="term" value="P:mRNA splicing, via spliceosome"/>
    <property type="evidence" value="ECO:0007669"/>
    <property type="project" value="InterPro"/>
</dbReference>
<evidence type="ECO:0000313" key="7">
    <source>
        <dbReference type="Proteomes" id="UP000092555"/>
    </source>
</evidence>
<dbReference type="GeneID" id="30029614"/>
<comment type="function">
    <text evidence="3">Involved in pre-mRNA splicing.</text>
</comment>
<sequence length="322" mass="35686">MFSSLLPKPKHCSYDTIKVMLPKASQASSALVVPFSNTDSHKKVTNLHSSGNALGEVFVDANGFVDVGKTLASIDGDGGVQTSYDDTIPLKVKYPNLRHHFPRYTLENCPDDSLATCVAETKKVIDDILFKAENGEVSTDEPTFVTFTPSSLTENDARGRTLEIRNFKEDPLLPPKFKLRKNREKEPLPPPPILKAAPTEKITKEIKDKWHIPSAVSNWKNNQGFAIALDKRVHAASGGSASEGPSINIEKFGQLSLALENADKQARSELAARNEQRKQIALKEQAEKEKKLKELLDRSRRHSGKRTGNSHDYDGAKRYRAA</sequence>
<dbReference type="AlphaFoldDB" id="A0A1A0HJM0"/>
<evidence type="ECO:0000256" key="4">
    <source>
        <dbReference type="SAM" id="MobiDB-lite"/>
    </source>
</evidence>
<evidence type="ECO:0000259" key="5">
    <source>
        <dbReference type="Pfam" id="PF02731"/>
    </source>
</evidence>
<feature type="region of interest" description="Disordered" evidence="4">
    <location>
        <begin position="291"/>
        <end position="322"/>
    </location>
</feature>
<dbReference type="Proteomes" id="UP000092555">
    <property type="component" value="Unassembled WGS sequence"/>
</dbReference>
<keyword evidence="3" id="KW-0508">mRNA splicing</keyword>
<keyword evidence="3" id="KW-0507">mRNA processing</keyword>
<evidence type="ECO:0000256" key="3">
    <source>
        <dbReference type="RuleBase" id="RU367140"/>
    </source>
</evidence>
<comment type="similarity">
    <text evidence="1 3">Belongs to the SNW family.</text>
</comment>
<dbReference type="OrthoDB" id="666364at2759"/>
<proteinExistence type="inferred from homology"/>
<dbReference type="EMBL" id="LXTC01000001">
    <property type="protein sequence ID" value="OBA24210.1"/>
    <property type="molecule type" value="Genomic_DNA"/>
</dbReference>
<keyword evidence="3" id="KW-0539">Nucleus</keyword>
<organism evidence="6 7">
    <name type="scientific">Metschnikowia bicuspidata var. bicuspidata NRRL YB-4993</name>
    <dbReference type="NCBI Taxonomy" id="869754"/>
    <lineage>
        <taxon>Eukaryota</taxon>
        <taxon>Fungi</taxon>
        <taxon>Dikarya</taxon>
        <taxon>Ascomycota</taxon>
        <taxon>Saccharomycotina</taxon>
        <taxon>Pichiomycetes</taxon>
        <taxon>Metschnikowiaceae</taxon>
        <taxon>Metschnikowia</taxon>
    </lineage>
</organism>
<comment type="subcellular location">
    <subcellularLocation>
        <location evidence="3">Nucleus</location>
    </subcellularLocation>
</comment>
<keyword evidence="3" id="KW-0747">Spliceosome</keyword>
<evidence type="ECO:0000256" key="2">
    <source>
        <dbReference type="ARBA" id="ARBA00022160"/>
    </source>
</evidence>
<dbReference type="STRING" id="869754.A0A1A0HJM0"/>
<dbReference type="InterPro" id="IPR004015">
    <property type="entry name" value="SKI-int_prot_SKIP_SNW-dom"/>
</dbReference>
<dbReference type="GO" id="GO:0005681">
    <property type="term" value="C:spliceosomal complex"/>
    <property type="evidence" value="ECO:0007669"/>
    <property type="project" value="UniProtKB-UniRule"/>
</dbReference>
<name>A0A1A0HJM0_9ASCO</name>
<feature type="compositionally biased region" description="Basic and acidic residues" evidence="4">
    <location>
        <begin position="309"/>
        <end position="322"/>
    </location>
</feature>